<dbReference type="GO" id="GO:0046872">
    <property type="term" value="F:metal ion binding"/>
    <property type="evidence" value="ECO:0007669"/>
    <property type="project" value="UniProtKB-KW"/>
</dbReference>
<keyword evidence="4" id="KW-0479">Metal-binding</keyword>
<evidence type="ECO:0000256" key="5">
    <source>
        <dbReference type="ARBA" id="ARBA00023004"/>
    </source>
</evidence>
<keyword evidence="5" id="KW-0408">Iron</keyword>
<name>A0A7R9ZR49_9STRA</name>
<keyword evidence="3" id="KW-0949">S-adenosyl-L-methionine</keyword>
<dbReference type="InterPro" id="IPR013785">
    <property type="entry name" value="Aldolase_TIM"/>
</dbReference>
<gene>
    <name evidence="8" type="ORF">CAUS1442_LOCUS13175</name>
</gene>
<dbReference type="GO" id="GO:0030488">
    <property type="term" value="P:tRNA methylation"/>
    <property type="evidence" value="ECO:0007669"/>
    <property type="project" value="TreeGrafter"/>
</dbReference>
<evidence type="ECO:0000256" key="4">
    <source>
        <dbReference type="ARBA" id="ARBA00022723"/>
    </source>
</evidence>
<organism evidence="8">
    <name type="scientific">Craspedostauros australis</name>
    <dbReference type="NCBI Taxonomy" id="1486917"/>
    <lineage>
        <taxon>Eukaryota</taxon>
        <taxon>Sar</taxon>
        <taxon>Stramenopiles</taxon>
        <taxon>Ochrophyta</taxon>
        <taxon>Bacillariophyta</taxon>
        <taxon>Bacillariophyceae</taxon>
        <taxon>Bacillariophycidae</taxon>
        <taxon>Naviculales</taxon>
        <taxon>Naviculaceae</taxon>
        <taxon>Craspedostauros</taxon>
    </lineage>
</organism>
<keyword evidence="2" id="KW-0004">4Fe-4S</keyword>
<accession>A0A7R9ZR49</accession>
<dbReference type="AlphaFoldDB" id="A0A7R9ZR49"/>
<protein>
    <recommendedName>
        <fullName evidence="7">Radical SAM core domain-containing protein</fullName>
    </recommendedName>
</protein>
<keyword evidence="6" id="KW-0411">Iron-sulfur</keyword>
<dbReference type="GO" id="GO:0003824">
    <property type="term" value="F:catalytic activity"/>
    <property type="evidence" value="ECO:0007669"/>
    <property type="project" value="InterPro"/>
</dbReference>
<dbReference type="GO" id="GO:0051539">
    <property type="term" value="F:4 iron, 4 sulfur cluster binding"/>
    <property type="evidence" value="ECO:0007669"/>
    <property type="project" value="UniProtKB-KW"/>
</dbReference>
<proteinExistence type="predicted"/>
<comment type="cofactor">
    <cofactor evidence="1">
        <name>[4Fe-4S] cluster</name>
        <dbReference type="ChEBI" id="CHEBI:49883"/>
    </cofactor>
</comment>
<evidence type="ECO:0000256" key="3">
    <source>
        <dbReference type="ARBA" id="ARBA00022691"/>
    </source>
</evidence>
<evidence type="ECO:0000259" key="7">
    <source>
        <dbReference type="PROSITE" id="PS51918"/>
    </source>
</evidence>
<dbReference type="InterPro" id="IPR040072">
    <property type="entry name" value="Methyltransferase_A"/>
</dbReference>
<dbReference type="PANTHER" id="PTHR30544">
    <property type="entry name" value="23S RRNA METHYLTRANSFERASE"/>
    <property type="match status" value="1"/>
</dbReference>
<sequence length="237" mass="26173">MGKLRNLNSDEILAQMFYAQKISRLDGLPKISNVVFMGMGEPADNLDNVINAAEVLTTRELFQLSQKKVVVSTVGPSPDVFHQLAKAPVALAWSVHAVNDKLRKRLVPTTKYSMAELRQGLIDALLTRPINSSHRSIMLEVALMAGVNDSMECADDLIEFSKVIVDQVPGCKLIVNLIPFNDIGHELYTRPTDESVQLFQKRIQNAGLFSHVRVTRGDDKTAACGQLATKKAKMMSP</sequence>
<dbReference type="GO" id="GO:0070475">
    <property type="term" value="P:rRNA base methylation"/>
    <property type="evidence" value="ECO:0007669"/>
    <property type="project" value="TreeGrafter"/>
</dbReference>
<dbReference type="PROSITE" id="PS51918">
    <property type="entry name" value="RADICAL_SAM"/>
    <property type="match status" value="1"/>
</dbReference>
<dbReference type="PANTHER" id="PTHR30544:SF5">
    <property type="entry name" value="RADICAL SAM CORE DOMAIN-CONTAINING PROTEIN"/>
    <property type="match status" value="1"/>
</dbReference>
<evidence type="ECO:0000256" key="6">
    <source>
        <dbReference type="ARBA" id="ARBA00023014"/>
    </source>
</evidence>
<feature type="domain" description="Radical SAM core" evidence="7">
    <location>
        <begin position="1"/>
        <end position="219"/>
    </location>
</feature>
<dbReference type="EMBL" id="HBEF01021304">
    <property type="protein sequence ID" value="CAD8341040.1"/>
    <property type="molecule type" value="Transcribed_RNA"/>
</dbReference>
<evidence type="ECO:0000313" key="8">
    <source>
        <dbReference type="EMBL" id="CAD8341040.1"/>
    </source>
</evidence>
<dbReference type="InterPro" id="IPR007197">
    <property type="entry name" value="rSAM"/>
</dbReference>
<evidence type="ECO:0000256" key="2">
    <source>
        <dbReference type="ARBA" id="ARBA00022485"/>
    </source>
</evidence>
<dbReference type="Gene3D" id="3.20.20.70">
    <property type="entry name" value="Aldolase class I"/>
    <property type="match status" value="1"/>
</dbReference>
<evidence type="ECO:0000256" key="1">
    <source>
        <dbReference type="ARBA" id="ARBA00001966"/>
    </source>
</evidence>
<reference evidence="8" key="1">
    <citation type="submission" date="2021-01" db="EMBL/GenBank/DDBJ databases">
        <authorList>
            <person name="Corre E."/>
            <person name="Pelletier E."/>
            <person name="Niang G."/>
            <person name="Scheremetjew M."/>
            <person name="Finn R."/>
            <person name="Kale V."/>
            <person name="Holt S."/>
            <person name="Cochrane G."/>
            <person name="Meng A."/>
            <person name="Brown T."/>
            <person name="Cohen L."/>
        </authorList>
    </citation>
    <scope>NUCLEOTIDE SEQUENCE</scope>
    <source>
        <strain evidence="8">CCMP3328</strain>
    </source>
</reference>